<feature type="transmembrane region" description="Helical" evidence="2">
    <location>
        <begin position="311"/>
        <end position="333"/>
    </location>
</feature>
<dbReference type="RefSeq" id="WP_089760074.1">
    <property type="nucleotide sequence ID" value="NZ_FNGO01000010.1"/>
</dbReference>
<sequence>MISITGTFAAFLLVVFLLSQQRSLGTAMLIGSLLVGLTATEDFSYNFQQLGSTFLEGVYDPMTLQLVALVSLVTIFAYMMKEMSMLKDLIAVVTNYLNSAYLSIVTIPSLIGVLPIPGGAIFSAPMIEPLGEKMKLDGAELTSLNIYFRHLWYFSFPYIPSLILASSLSGIDLLTIAAMHLPIVGFMIVIGWIYYGRAGAGREEMEKNAADSSADQKEAEATGDSSPSRKKLINAFLPYLVVLLPPILLGIDFVLSLLIGIVLVALLKRENFKLSMIKNGFNLDLAYGIFGIMIFRAFIENSEGVENFTEFFLEAGISPLLLALIVPFVVGLLTGNHVGAIGISYPVVLSVFSGSNAFPLWHMIIFSTSYFGYMMSPFHMCNIMTVKYYNTTLKSYYKHILLPMGSSAAGVLLLGVIYWFWMAI</sequence>
<keyword evidence="2" id="KW-0472">Membrane</keyword>
<evidence type="ECO:0008006" key="5">
    <source>
        <dbReference type="Google" id="ProtNLM"/>
    </source>
</evidence>
<feature type="transmembrane region" description="Helical" evidence="2">
    <location>
        <begin position="401"/>
        <end position="421"/>
    </location>
</feature>
<feature type="compositionally biased region" description="Basic and acidic residues" evidence="1">
    <location>
        <begin position="206"/>
        <end position="220"/>
    </location>
</feature>
<name>A0A1G9NKD1_9FIRM</name>
<feature type="transmembrane region" description="Helical" evidence="2">
    <location>
        <begin position="236"/>
        <end position="267"/>
    </location>
</feature>
<dbReference type="PANTHER" id="PTHR39556">
    <property type="entry name" value="PROTEIN, PUTATIVE-RELATED"/>
    <property type="match status" value="1"/>
</dbReference>
<dbReference type="InterPro" id="IPR007294">
    <property type="entry name" value="DUF401"/>
</dbReference>
<reference evidence="3 4" key="1">
    <citation type="submission" date="2016-10" db="EMBL/GenBank/DDBJ databases">
        <authorList>
            <person name="de Groot N.N."/>
        </authorList>
    </citation>
    <scope>NUCLEOTIDE SEQUENCE [LARGE SCALE GENOMIC DNA]</scope>
    <source>
        <strain evidence="3 4">SLAS-1</strain>
    </source>
</reference>
<evidence type="ECO:0000256" key="1">
    <source>
        <dbReference type="SAM" id="MobiDB-lite"/>
    </source>
</evidence>
<feature type="transmembrane region" description="Helical" evidence="2">
    <location>
        <begin position="147"/>
        <end position="166"/>
    </location>
</feature>
<dbReference type="PANTHER" id="PTHR39556:SF1">
    <property type="entry name" value="PROTEIN, PUTATIVE-RELATED"/>
    <property type="match status" value="1"/>
</dbReference>
<feature type="transmembrane region" description="Helical" evidence="2">
    <location>
        <begin position="279"/>
        <end position="299"/>
    </location>
</feature>
<evidence type="ECO:0000313" key="3">
    <source>
        <dbReference type="EMBL" id="SDL86445.1"/>
    </source>
</evidence>
<protein>
    <recommendedName>
        <fullName evidence="5">DUF401 family protein</fullName>
    </recommendedName>
</protein>
<gene>
    <name evidence="3" type="ORF">SAMN04488692_11091</name>
</gene>
<dbReference type="Proteomes" id="UP000199476">
    <property type="component" value="Unassembled WGS sequence"/>
</dbReference>
<organism evidence="3 4">
    <name type="scientific">Halarsenatibacter silvermanii</name>
    <dbReference type="NCBI Taxonomy" id="321763"/>
    <lineage>
        <taxon>Bacteria</taxon>
        <taxon>Bacillati</taxon>
        <taxon>Bacillota</taxon>
        <taxon>Clostridia</taxon>
        <taxon>Halanaerobiales</taxon>
        <taxon>Halarsenatibacteraceae</taxon>
        <taxon>Halarsenatibacter</taxon>
    </lineage>
</organism>
<evidence type="ECO:0000313" key="4">
    <source>
        <dbReference type="Proteomes" id="UP000199476"/>
    </source>
</evidence>
<evidence type="ECO:0000256" key="2">
    <source>
        <dbReference type="SAM" id="Phobius"/>
    </source>
</evidence>
<keyword evidence="4" id="KW-1185">Reference proteome</keyword>
<feature type="transmembrane region" description="Helical" evidence="2">
    <location>
        <begin position="370"/>
        <end position="389"/>
    </location>
</feature>
<feature type="transmembrane region" description="Helical" evidence="2">
    <location>
        <begin position="62"/>
        <end position="80"/>
    </location>
</feature>
<feature type="region of interest" description="Disordered" evidence="1">
    <location>
        <begin position="206"/>
        <end position="227"/>
    </location>
</feature>
<feature type="transmembrane region" description="Helical" evidence="2">
    <location>
        <begin position="345"/>
        <end position="364"/>
    </location>
</feature>
<dbReference type="EMBL" id="FNGO01000010">
    <property type="protein sequence ID" value="SDL86445.1"/>
    <property type="molecule type" value="Genomic_DNA"/>
</dbReference>
<keyword evidence="2" id="KW-0812">Transmembrane</keyword>
<proteinExistence type="predicted"/>
<dbReference type="OrthoDB" id="367235at2"/>
<feature type="transmembrane region" description="Helical" evidence="2">
    <location>
        <begin position="173"/>
        <end position="195"/>
    </location>
</feature>
<dbReference type="Pfam" id="PF04165">
    <property type="entry name" value="DUF401"/>
    <property type="match status" value="2"/>
</dbReference>
<feature type="transmembrane region" description="Helical" evidence="2">
    <location>
        <begin position="101"/>
        <end position="127"/>
    </location>
</feature>
<keyword evidence="2" id="KW-1133">Transmembrane helix</keyword>
<dbReference type="AlphaFoldDB" id="A0A1G9NKD1"/>
<accession>A0A1G9NKD1</accession>
<dbReference type="STRING" id="321763.SAMN04488692_11091"/>